<accession>A0A848GMP6</accession>
<dbReference type="AlphaFoldDB" id="A0A848GMP6"/>
<organism evidence="2 3">
    <name type="scientific">Chitinophaga fulva</name>
    <dbReference type="NCBI Taxonomy" id="2728842"/>
    <lineage>
        <taxon>Bacteria</taxon>
        <taxon>Pseudomonadati</taxon>
        <taxon>Bacteroidota</taxon>
        <taxon>Chitinophagia</taxon>
        <taxon>Chitinophagales</taxon>
        <taxon>Chitinophagaceae</taxon>
        <taxon>Chitinophaga</taxon>
    </lineage>
</organism>
<sequence>MKKSLIACAAIVLSLSAATSKANNYGLSPLPVAAGKAFINMTGPHTISLSSGVYDYAVNLLGQPLAPDAKWVITHNGTVVARYDVSLIVDGKALISLTGSDFGSTGSFTLLLAGTTEDGFGMIYGSKGITVTP</sequence>
<feature type="signal peptide" evidence="1">
    <location>
        <begin position="1"/>
        <end position="22"/>
    </location>
</feature>
<dbReference type="RefSeq" id="WP_169224299.1">
    <property type="nucleotide sequence ID" value="NZ_JABBGC010000001.1"/>
</dbReference>
<evidence type="ECO:0000256" key="1">
    <source>
        <dbReference type="SAM" id="SignalP"/>
    </source>
</evidence>
<evidence type="ECO:0000313" key="3">
    <source>
        <dbReference type="Proteomes" id="UP000583266"/>
    </source>
</evidence>
<feature type="chain" id="PRO_5032458430" evidence="1">
    <location>
        <begin position="23"/>
        <end position="133"/>
    </location>
</feature>
<evidence type="ECO:0000313" key="2">
    <source>
        <dbReference type="EMBL" id="NML37228.1"/>
    </source>
</evidence>
<protein>
    <submittedName>
        <fullName evidence="2">Uncharacterized protein</fullName>
    </submittedName>
</protein>
<proteinExistence type="predicted"/>
<dbReference type="Proteomes" id="UP000583266">
    <property type="component" value="Unassembled WGS sequence"/>
</dbReference>
<comment type="caution">
    <text evidence="2">The sequence shown here is derived from an EMBL/GenBank/DDBJ whole genome shotgun (WGS) entry which is preliminary data.</text>
</comment>
<dbReference type="EMBL" id="JABBGC010000001">
    <property type="protein sequence ID" value="NML37228.1"/>
    <property type="molecule type" value="Genomic_DNA"/>
</dbReference>
<keyword evidence="1" id="KW-0732">Signal</keyword>
<gene>
    <name evidence="2" type="ORF">HHL17_08455</name>
</gene>
<reference evidence="2 3" key="1">
    <citation type="submission" date="2020-04" db="EMBL/GenBank/DDBJ databases">
        <title>Chitinophaga sp. G-6-1-13 sp. nov., isolated from soil.</title>
        <authorList>
            <person name="Dahal R.H."/>
            <person name="Chaudhary D.K."/>
        </authorList>
    </citation>
    <scope>NUCLEOTIDE SEQUENCE [LARGE SCALE GENOMIC DNA]</scope>
    <source>
        <strain evidence="2 3">G-6-1-13</strain>
    </source>
</reference>
<keyword evidence="3" id="KW-1185">Reference proteome</keyword>
<name>A0A848GMP6_9BACT</name>